<dbReference type="PANTHER" id="PTHR14969:SF62">
    <property type="entry name" value="DECAPRENYLPHOSPHORYL-5-PHOSPHORIBOSE PHOSPHATASE RV3807C-RELATED"/>
    <property type="match status" value="1"/>
</dbReference>
<name>A0ABU7SBI5_9ACTN</name>
<keyword evidence="10" id="KW-1185">Reference proteome</keyword>
<feature type="transmembrane region" description="Helical" evidence="7">
    <location>
        <begin position="193"/>
        <end position="211"/>
    </location>
</feature>
<comment type="caution">
    <text evidence="9">The sequence shown here is derived from an EMBL/GenBank/DDBJ whole genome shotgun (WGS) entry which is preliminary data.</text>
</comment>
<evidence type="ECO:0000313" key="10">
    <source>
        <dbReference type="Proteomes" id="UP001339911"/>
    </source>
</evidence>
<protein>
    <submittedName>
        <fullName evidence="9">Phosphatase PAP2 family protein</fullName>
    </submittedName>
</protein>
<accession>A0ABU7SBI5</accession>
<keyword evidence="4" id="KW-0378">Hydrolase</keyword>
<dbReference type="Pfam" id="PF01569">
    <property type="entry name" value="PAP2"/>
    <property type="match status" value="1"/>
</dbReference>
<keyword evidence="5 7" id="KW-1133">Transmembrane helix</keyword>
<dbReference type="RefSeq" id="WP_331207608.1">
    <property type="nucleotide sequence ID" value="NZ_JAZGQL010000006.1"/>
</dbReference>
<keyword evidence="2" id="KW-1003">Cell membrane</keyword>
<feature type="domain" description="Phosphatidic acid phosphatase type 2/haloperoxidase" evidence="8">
    <location>
        <begin position="96"/>
        <end position="208"/>
    </location>
</feature>
<gene>
    <name evidence="9" type="ORF">V1634_10755</name>
</gene>
<feature type="transmembrane region" description="Helical" evidence="7">
    <location>
        <begin position="152"/>
        <end position="181"/>
    </location>
</feature>
<evidence type="ECO:0000256" key="7">
    <source>
        <dbReference type="SAM" id="Phobius"/>
    </source>
</evidence>
<keyword evidence="3 7" id="KW-0812">Transmembrane</keyword>
<evidence type="ECO:0000256" key="1">
    <source>
        <dbReference type="ARBA" id="ARBA00004651"/>
    </source>
</evidence>
<dbReference type="PANTHER" id="PTHR14969">
    <property type="entry name" value="SPHINGOSINE-1-PHOSPHATE PHOSPHOHYDROLASE"/>
    <property type="match status" value="1"/>
</dbReference>
<dbReference type="Gene3D" id="1.20.144.10">
    <property type="entry name" value="Phosphatidic acid phosphatase type 2/haloperoxidase"/>
    <property type="match status" value="1"/>
</dbReference>
<evidence type="ECO:0000256" key="2">
    <source>
        <dbReference type="ARBA" id="ARBA00022475"/>
    </source>
</evidence>
<evidence type="ECO:0000256" key="4">
    <source>
        <dbReference type="ARBA" id="ARBA00022801"/>
    </source>
</evidence>
<feature type="transmembrane region" description="Helical" evidence="7">
    <location>
        <begin position="66"/>
        <end position="84"/>
    </location>
</feature>
<dbReference type="SMART" id="SM00014">
    <property type="entry name" value="acidPPc"/>
    <property type="match status" value="1"/>
</dbReference>
<evidence type="ECO:0000259" key="8">
    <source>
        <dbReference type="SMART" id="SM00014"/>
    </source>
</evidence>
<dbReference type="InterPro" id="IPR036938">
    <property type="entry name" value="PAP2/HPO_sf"/>
</dbReference>
<evidence type="ECO:0000313" key="9">
    <source>
        <dbReference type="EMBL" id="MEE6307303.1"/>
    </source>
</evidence>
<dbReference type="EMBL" id="JAZGQL010000006">
    <property type="protein sequence ID" value="MEE6307303.1"/>
    <property type="molecule type" value="Genomic_DNA"/>
</dbReference>
<evidence type="ECO:0000256" key="6">
    <source>
        <dbReference type="ARBA" id="ARBA00023136"/>
    </source>
</evidence>
<reference evidence="9 10" key="1">
    <citation type="submission" date="2024-01" db="EMBL/GenBank/DDBJ databases">
        <title>Genome insights into Plantactinospora veratri sp. nov.</title>
        <authorList>
            <person name="Wang L."/>
        </authorList>
    </citation>
    <scope>NUCLEOTIDE SEQUENCE [LARGE SCALE GENOMIC DNA]</scope>
    <source>
        <strain evidence="9 10">NEAU-FHS4</strain>
    </source>
</reference>
<sequence length="217" mass="22133">MTVLRRILLVVPMLLLAGAAVALLAPGGLGDPQPQVVTEGPSAQAYRGMVGGAGELPGWLHGLGEYGAAGGLLVLAGLLARFGWLGWRRRRTPDALGALLVGLGTLLAYLLSEAVKLVVDQERPCRAFADVVTWVSCPPTGDWSFPSNHSTLAGGLAAGLVLLAPRLGYVAVPVAGAVAALRVAAGVHYPHDVLAGLLLGAAASAALLIALRPGPRR</sequence>
<dbReference type="InterPro" id="IPR000326">
    <property type="entry name" value="PAP2/HPO"/>
</dbReference>
<keyword evidence="6 7" id="KW-0472">Membrane</keyword>
<evidence type="ECO:0000256" key="3">
    <source>
        <dbReference type="ARBA" id="ARBA00022692"/>
    </source>
</evidence>
<proteinExistence type="predicted"/>
<dbReference type="SUPFAM" id="SSF48317">
    <property type="entry name" value="Acid phosphatase/Vanadium-dependent haloperoxidase"/>
    <property type="match status" value="1"/>
</dbReference>
<organism evidence="9 10">
    <name type="scientific">Plantactinospora veratri</name>
    <dbReference type="NCBI Taxonomy" id="1436122"/>
    <lineage>
        <taxon>Bacteria</taxon>
        <taxon>Bacillati</taxon>
        <taxon>Actinomycetota</taxon>
        <taxon>Actinomycetes</taxon>
        <taxon>Micromonosporales</taxon>
        <taxon>Micromonosporaceae</taxon>
        <taxon>Plantactinospora</taxon>
    </lineage>
</organism>
<comment type="subcellular location">
    <subcellularLocation>
        <location evidence="1">Cell membrane</location>
        <topology evidence="1">Multi-pass membrane protein</topology>
    </subcellularLocation>
</comment>
<evidence type="ECO:0000256" key="5">
    <source>
        <dbReference type="ARBA" id="ARBA00022989"/>
    </source>
</evidence>
<dbReference type="Proteomes" id="UP001339911">
    <property type="component" value="Unassembled WGS sequence"/>
</dbReference>